<reference evidence="1" key="1">
    <citation type="submission" date="2020-10" db="EMBL/GenBank/DDBJ databases">
        <authorList>
            <person name="Gilroy R."/>
        </authorList>
    </citation>
    <scope>NUCLEOTIDE SEQUENCE</scope>
    <source>
        <strain evidence="1">CHK165-10780</strain>
    </source>
</reference>
<proteinExistence type="predicted"/>
<gene>
    <name evidence="1" type="ORF">IAC85_04925</name>
</gene>
<dbReference type="AlphaFoldDB" id="A0A9D0Z052"/>
<sequence length="139" mass="15382">MKYLKYVVAAFVLSIGLSCVGVNGVGIVMMNNVKIPILNGIYTSNSVINKTDTSYPQELERKYCLDDIGQNQRAVEGRVIVYGPASSQESNLASAWRNIPDKSTVAFDSASQQNKPYQLQLKATTTSFTTATFYGTWYF</sequence>
<evidence type="ECO:0000313" key="1">
    <source>
        <dbReference type="EMBL" id="HIQ65065.1"/>
    </source>
</evidence>
<dbReference type="Proteomes" id="UP000886725">
    <property type="component" value="Unassembled WGS sequence"/>
</dbReference>
<reference evidence="1" key="2">
    <citation type="journal article" date="2021" name="PeerJ">
        <title>Extensive microbial diversity within the chicken gut microbiome revealed by metagenomics and culture.</title>
        <authorList>
            <person name="Gilroy R."/>
            <person name="Ravi A."/>
            <person name="Getino M."/>
            <person name="Pursley I."/>
            <person name="Horton D.L."/>
            <person name="Alikhan N.F."/>
            <person name="Baker D."/>
            <person name="Gharbi K."/>
            <person name="Hall N."/>
            <person name="Watson M."/>
            <person name="Adriaenssens E.M."/>
            <person name="Foster-Nyarko E."/>
            <person name="Jarju S."/>
            <person name="Secka A."/>
            <person name="Antonio M."/>
            <person name="Oren A."/>
            <person name="Chaudhuri R.R."/>
            <person name="La Ragione R."/>
            <person name="Hildebrand F."/>
            <person name="Pallen M.J."/>
        </authorList>
    </citation>
    <scope>NUCLEOTIDE SEQUENCE</scope>
    <source>
        <strain evidence="1">CHK165-10780</strain>
    </source>
</reference>
<name>A0A9D0Z052_9FIRM</name>
<organism evidence="1 2">
    <name type="scientific">Candidatus Faecenecus gallistercoris</name>
    <dbReference type="NCBI Taxonomy" id="2840793"/>
    <lineage>
        <taxon>Bacteria</taxon>
        <taxon>Bacillati</taxon>
        <taxon>Bacillota</taxon>
        <taxon>Bacillota incertae sedis</taxon>
        <taxon>Candidatus Faecenecus</taxon>
    </lineage>
</organism>
<protein>
    <submittedName>
        <fullName evidence="1">Uncharacterized protein</fullName>
    </submittedName>
</protein>
<accession>A0A9D0Z052</accession>
<evidence type="ECO:0000313" key="2">
    <source>
        <dbReference type="Proteomes" id="UP000886725"/>
    </source>
</evidence>
<dbReference type="EMBL" id="DVFU01000096">
    <property type="protein sequence ID" value="HIQ65065.1"/>
    <property type="molecule type" value="Genomic_DNA"/>
</dbReference>
<comment type="caution">
    <text evidence="1">The sequence shown here is derived from an EMBL/GenBank/DDBJ whole genome shotgun (WGS) entry which is preliminary data.</text>
</comment>
<dbReference type="PROSITE" id="PS51257">
    <property type="entry name" value="PROKAR_LIPOPROTEIN"/>
    <property type="match status" value="1"/>
</dbReference>